<sequence length="84" mass="9234">MLLVNVAKGDLSLVGPRPRRNVPRSELQLGVRPGLVRPWPAGAAPRSAAEEFEAVRDYLDHWSPTADLRVLGRVVRDGVRPSGR</sequence>
<gene>
    <name evidence="2" type="ORF">NVV43_25740</name>
</gene>
<dbReference type="AlphaFoldDB" id="A0AAW5N3Y7"/>
<name>A0AAW5N3Y7_9ESCH</name>
<feature type="non-terminal residue" evidence="2">
    <location>
        <position position="84"/>
    </location>
</feature>
<protein>
    <submittedName>
        <fullName evidence="2">Sugar transferase</fullName>
    </submittedName>
</protein>
<feature type="domain" description="Bacterial sugar transferase" evidence="1">
    <location>
        <begin position="3"/>
        <end position="76"/>
    </location>
</feature>
<dbReference type="EMBL" id="JANPXH010000573">
    <property type="protein sequence ID" value="MCR6678907.1"/>
    <property type="molecule type" value="Genomic_DNA"/>
</dbReference>
<dbReference type="Pfam" id="PF02397">
    <property type="entry name" value="Bac_transf"/>
    <property type="match status" value="1"/>
</dbReference>
<accession>A0AAW5N3Y7</accession>
<dbReference type="GO" id="GO:0016740">
    <property type="term" value="F:transferase activity"/>
    <property type="evidence" value="ECO:0007669"/>
    <property type="project" value="UniProtKB-KW"/>
</dbReference>
<evidence type="ECO:0000313" key="2">
    <source>
        <dbReference type="EMBL" id="MCR6678907.1"/>
    </source>
</evidence>
<reference evidence="2" key="1">
    <citation type="submission" date="2022-07" db="EMBL/GenBank/DDBJ databases">
        <title>Diversity of ethanolamine utilization by human commensal Escherichia coli.</title>
        <authorList>
            <person name="Jubelin G."/>
        </authorList>
    </citation>
    <scope>NUCLEOTIDE SEQUENCE</scope>
    <source>
        <strain evidence="2">S1</strain>
    </source>
</reference>
<keyword evidence="2" id="KW-0808">Transferase</keyword>
<dbReference type="Proteomes" id="UP001206878">
    <property type="component" value="Unassembled WGS sequence"/>
</dbReference>
<dbReference type="InterPro" id="IPR003362">
    <property type="entry name" value="Bact_transf"/>
</dbReference>
<organism evidence="2 3">
    <name type="scientific">Escherichia marmotae</name>
    <dbReference type="NCBI Taxonomy" id="1499973"/>
    <lineage>
        <taxon>Bacteria</taxon>
        <taxon>Pseudomonadati</taxon>
        <taxon>Pseudomonadota</taxon>
        <taxon>Gammaproteobacteria</taxon>
        <taxon>Enterobacterales</taxon>
        <taxon>Enterobacteriaceae</taxon>
        <taxon>Escherichia</taxon>
    </lineage>
</organism>
<comment type="caution">
    <text evidence="2">The sequence shown here is derived from an EMBL/GenBank/DDBJ whole genome shotgun (WGS) entry which is preliminary data.</text>
</comment>
<proteinExistence type="predicted"/>
<evidence type="ECO:0000259" key="1">
    <source>
        <dbReference type="Pfam" id="PF02397"/>
    </source>
</evidence>
<evidence type="ECO:0000313" key="3">
    <source>
        <dbReference type="Proteomes" id="UP001206878"/>
    </source>
</evidence>